<proteinExistence type="inferred from homology"/>
<dbReference type="Pfam" id="PF00480">
    <property type="entry name" value="ROK"/>
    <property type="match status" value="1"/>
</dbReference>
<dbReference type="SUPFAM" id="SSF53067">
    <property type="entry name" value="Actin-like ATPase domain"/>
    <property type="match status" value="1"/>
</dbReference>
<sequence length="407" mass="42614">MPEPLPGIARDQTMLRRVNELSVLSVLRDGVPRVLSEIAERTGLSWRTTSVVTESLEQHGWLASGDADVKRPGRPARRYRFLAEAGHVAGIDIGAHAIGVSIADLAGTIVATHRVKASPRDSADKRLNATQATVRAALAAAGLSEADVWSAAVASTGIIARDGIVTKSVVLPGWTGLDLATPMSDLLGCPVTVANDCNLATLAERWRGHHADTMIYLLTGVRLGTGLIVSGQLHRGSAGAAGEIGEIRELGWHDAAERLAAAAPGQHRDRDRAAALVFAAARHDDTTAVAAVDRFAADVAGGLIAMTLTLDPDLVVIGGSFVHAADLLLPRLRQHLERACPHPPRLEASQLGDEAVGLGAVRLALDAVETRIANLDSTIQLSPAAISGNRLLPASPAQGIPRTLPND</sequence>
<dbReference type="PANTHER" id="PTHR18964:SF149">
    <property type="entry name" value="BIFUNCTIONAL UDP-N-ACETYLGLUCOSAMINE 2-EPIMERASE_N-ACETYLMANNOSAMINE KINASE"/>
    <property type="match status" value="1"/>
</dbReference>
<comment type="similarity">
    <text evidence="1">Belongs to the ROK (NagC/XylR) family.</text>
</comment>
<dbReference type="AlphaFoldDB" id="A0A8J7KIS1"/>
<evidence type="ECO:0000256" key="1">
    <source>
        <dbReference type="ARBA" id="ARBA00006479"/>
    </source>
</evidence>
<dbReference type="InterPro" id="IPR036388">
    <property type="entry name" value="WH-like_DNA-bd_sf"/>
</dbReference>
<dbReference type="EMBL" id="JADOUF010000001">
    <property type="protein sequence ID" value="MBG6134631.1"/>
    <property type="molecule type" value="Genomic_DNA"/>
</dbReference>
<organism evidence="2 3">
    <name type="scientific">Longispora fulva</name>
    <dbReference type="NCBI Taxonomy" id="619741"/>
    <lineage>
        <taxon>Bacteria</taxon>
        <taxon>Bacillati</taxon>
        <taxon>Actinomycetota</taxon>
        <taxon>Actinomycetes</taxon>
        <taxon>Micromonosporales</taxon>
        <taxon>Micromonosporaceae</taxon>
        <taxon>Longispora</taxon>
    </lineage>
</organism>
<reference evidence="2" key="1">
    <citation type="submission" date="2020-11" db="EMBL/GenBank/DDBJ databases">
        <title>Sequencing the genomes of 1000 actinobacteria strains.</title>
        <authorList>
            <person name="Klenk H.-P."/>
        </authorList>
    </citation>
    <scope>NUCLEOTIDE SEQUENCE</scope>
    <source>
        <strain evidence="2">DSM 45356</strain>
    </source>
</reference>
<keyword evidence="3" id="KW-1185">Reference proteome</keyword>
<comment type="caution">
    <text evidence="2">The sequence shown here is derived from an EMBL/GenBank/DDBJ whole genome shotgun (WGS) entry which is preliminary data.</text>
</comment>
<dbReference type="InterPro" id="IPR000600">
    <property type="entry name" value="ROK"/>
</dbReference>
<dbReference type="Gene3D" id="1.10.10.10">
    <property type="entry name" value="Winged helix-like DNA-binding domain superfamily/Winged helix DNA-binding domain"/>
    <property type="match status" value="1"/>
</dbReference>
<dbReference type="RefSeq" id="WP_197001843.1">
    <property type="nucleotide sequence ID" value="NZ_BONS01000023.1"/>
</dbReference>
<evidence type="ECO:0000313" key="2">
    <source>
        <dbReference type="EMBL" id="MBG6134631.1"/>
    </source>
</evidence>
<name>A0A8J7KIS1_9ACTN</name>
<dbReference type="InterPro" id="IPR036390">
    <property type="entry name" value="WH_DNA-bd_sf"/>
</dbReference>
<keyword evidence="2" id="KW-0808">Transferase</keyword>
<dbReference type="InterPro" id="IPR043129">
    <property type="entry name" value="ATPase_NBD"/>
</dbReference>
<dbReference type="CDD" id="cd23763">
    <property type="entry name" value="ASKHA_ATPase_ROK"/>
    <property type="match status" value="1"/>
</dbReference>
<dbReference type="Gene3D" id="3.30.420.40">
    <property type="match status" value="2"/>
</dbReference>
<dbReference type="SUPFAM" id="SSF46785">
    <property type="entry name" value="Winged helix' DNA-binding domain"/>
    <property type="match status" value="1"/>
</dbReference>
<gene>
    <name evidence="2" type="ORF">IW245_000825</name>
</gene>
<dbReference type="PANTHER" id="PTHR18964">
    <property type="entry name" value="ROK (REPRESSOR, ORF, KINASE) FAMILY"/>
    <property type="match status" value="1"/>
</dbReference>
<keyword evidence="2" id="KW-0418">Kinase</keyword>
<dbReference type="GO" id="GO:0016301">
    <property type="term" value="F:kinase activity"/>
    <property type="evidence" value="ECO:0007669"/>
    <property type="project" value="UniProtKB-KW"/>
</dbReference>
<protein>
    <submittedName>
        <fullName evidence="2">Putative NBD/HSP70 family sugar kinase</fullName>
    </submittedName>
</protein>
<evidence type="ECO:0000313" key="3">
    <source>
        <dbReference type="Proteomes" id="UP000622552"/>
    </source>
</evidence>
<accession>A0A8J7KIS1</accession>
<dbReference type="Proteomes" id="UP000622552">
    <property type="component" value="Unassembled WGS sequence"/>
</dbReference>